<protein>
    <submittedName>
        <fullName evidence="2">GCN5 family acetyltransferase</fullName>
    </submittedName>
</protein>
<dbReference type="PATRIC" id="fig|320778.3.peg.3924"/>
<dbReference type="EMBL" id="LDOU01000019">
    <property type="protein sequence ID" value="KLV06907.1"/>
    <property type="molecule type" value="Genomic_DNA"/>
</dbReference>
<dbReference type="STRING" id="320778.ABT57_18050"/>
<comment type="caution">
    <text evidence="2">The sequence shown here is derived from an EMBL/GenBank/DDBJ whole genome shotgun (WGS) entry which is preliminary data.</text>
</comment>
<reference evidence="2 3" key="1">
    <citation type="submission" date="2015-05" db="EMBL/GenBank/DDBJ databases">
        <title>Photobacterium galathea sp. nov.</title>
        <authorList>
            <person name="Machado H."/>
            <person name="Gram L."/>
        </authorList>
    </citation>
    <scope>NUCLEOTIDE SEQUENCE [LARGE SCALE GENOMIC DNA]</scope>
    <source>
        <strain evidence="2 3">DSM 22954</strain>
    </source>
</reference>
<feature type="domain" description="N-acetyltransferase" evidence="1">
    <location>
        <begin position="13"/>
        <end position="184"/>
    </location>
</feature>
<dbReference type="AlphaFoldDB" id="A0A0J1JX85"/>
<dbReference type="RefSeq" id="WP_047886735.1">
    <property type="nucleotide sequence ID" value="NZ_CP071325.1"/>
</dbReference>
<keyword evidence="3" id="KW-1185">Reference proteome</keyword>
<proteinExistence type="predicted"/>
<dbReference type="InterPro" id="IPR051531">
    <property type="entry name" value="N-acetyltransferase"/>
</dbReference>
<dbReference type="GO" id="GO:0016747">
    <property type="term" value="F:acyltransferase activity, transferring groups other than amino-acyl groups"/>
    <property type="evidence" value="ECO:0007669"/>
    <property type="project" value="InterPro"/>
</dbReference>
<organism evidence="2 3">
    <name type="scientific">Photobacterium ganghwense</name>
    <dbReference type="NCBI Taxonomy" id="320778"/>
    <lineage>
        <taxon>Bacteria</taxon>
        <taxon>Pseudomonadati</taxon>
        <taxon>Pseudomonadota</taxon>
        <taxon>Gammaproteobacteria</taxon>
        <taxon>Vibrionales</taxon>
        <taxon>Vibrionaceae</taxon>
        <taxon>Photobacterium</taxon>
    </lineage>
</organism>
<dbReference type="Gene3D" id="3.40.630.30">
    <property type="match status" value="1"/>
</dbReference>
<dbReference type="InterPro" id="IPR000182">
    <property type="entry name" value="GNAT_dom"/>
</dbReference>
<gene>
    <name evidence="2" type="ORF">ABT57_18050</name>
</gene>
<accession>A0A0J1JX85</accession>
<dbReference type="Pfam" id="PF13302">
    <property type="entry name" value="Acetyltransf_3"/>
    <property type="match status" value="1"/>
</dbReference>
<name>A0A0J1JX85_9GAMM</name>
<dbReference type="PANTHER" id="PTHR43792:SF1">
    <property type="entry name" value="N-ACETYLTRANSFERASE DOMAIN-CONTAINING PROTEIN"/>
    <property type="match status" value="1"/>
</dbReference>
<evidence type="ECO:0000313" key="2">
    <source>
        <dbReference type="EMBL" id="KLV06907.1"/>
    </source>
</evidence>
<dbReference type="OrthoDB" id="9801656at2"/>
<dbReference type="Proteomes" id="UP000035909">
    <property type="component" value="Unassembled WGS sequence"/>
</dbReference>
<dbReference type="InterPro" id="IPR016181">
    <property type="entry name" value="Acyl_CoA_acyltransferase"/>
</dbReference>
<keyword evidence="2" id="KW-0808">Transferase</keyword>
<evidence type="ECO:0000259" key="1">
    <source>
        <dbReference type="PROSITE" id="PS51186"/>
    </source>
</evidence>
<sequence length="193" mass="22180">MTQRIFELETKRLRLRSWKAEDLPVFAEMTADPEVMRYFPAPLSREESDAGASRIQGLISQRGWGFWAAELKETGEFIGFVGLHFQEEGVAIPNTPFVEIGWRLAKSHWLNGYASEAAREALRFAFEQNIADAVYAFTTLENIPSQKVMEKIGMSNTGQDFDHPRLLDKPNAVKRHCLYRITRDEWLVNNNSQ</sequence>
<dbReference type="SUPFAM" id="SSF55729">
    <property type="entry name" value="Acyl-CoA N-acyltransferases (Nat)"/>
    <property type="match status" value="1"/>
</dbReference>
<dbReference type="PANTHER" id="PTHR43792">
    <property type="entry name" value="GNAT FAMILY, PUTATIVE (AFU_ORTHOLOGUE AFUA_3G00765)-RELATED-RELATED"/>
    <property type="match status" value="1"/>
</dbReference>
<dbReference type="PROSITE" id="PS51186">
    <property type="entry name" value="GNAT"/>
    <property type="match status" value="1"/>
</dbReference>
<evidence type="ECO:0000313" key="3">
    <source>
        <dbReference type="Proteomes" id="UP000035909"/>
    </source>
</evidence>